<dbReference type="EMBL" id="CP080467">
    <property type="protein sequence ID" value="UNO47203.1"/>
    <property type="molecule type" value="Genomic_DNA"/>
</dbReference>
<reference evidence="3" key="1">
    <citation type="journal article" date="2022" name="G3 (Bethesda)">
        <title>Unveiling the complete genome sequence of Alicyclobacillus acidoterrestris DSM 3922T, a taint-producing strain.</title>
        <authorList>
            <person name="Leonardo I.C."/>
            <person name="Barreto Crespo M.T."/>
            <person name="Gaspar F.B."/>
        </authorList>
    </citation>
    <scope>NUCLEOTIDE SEQUENCE [LARGE SCALE GENOMIC DNA]</scope>
    <source>
        <strain evidence="3">DSM 3922</strain>
    </source>
</reference>
<feature type="transmembrane region" description="Helical" evidence="1">
    <location>
        <begin position="131"/>
        <end position="153"/>
    </location>
</feature>
<evidence type="ECO:0000313" key="3">
    <source>
        <dbReference type="Proteomes" id="UP000829401"/>
    </source>
</evidence>
<name>A0A9E6ZFL3_ALIAG</name>
<accession>A0A9E6ZFL3</accession>
<dbReference type="SUPFAM" id="SSF81442">
    <property type="entry name" value="Cytochrome c oxidase subunit I-like"/>
    <property type="match status" value="1"/>
</dbReference>
<keyword evidence="1" id="KW-0812">Transmembrane</keyword>
<feature type="transmembrane region" description="Helical" evidence="1">
    <location>
        <begin position="68"/>
        <end position="88"/>
    </location>
</feature>
<dbReference type="RefSeq" id="WP_152498699.1">
    <property type="nucleotide sequence ID" value="NZ_AURB01000015.1"/>
</dbReference>
<feature type="transmembrane region" description="Helical" evidence="1">
    <location>
        <begin position="159"/>
        <end position="187"/>
    </location>
</feature>
<dbReference type="Proteomes" id="UP000829401">
    <property type="component" value="Chromosome"/>
</dbReference>
<protein>
    <submittedName>
        <fullName evidence="2">Uncharacterized protein</fullName>
    </submittedName>
</protein>
<proteinExistence type="predicted"/>
<feature type="transmembrane region" description="Helical" evidence="1">
    <location>
        <begin position="27"/>
        <end position="47"/>
    </location>
</feature>
<evidence type="ECO:0000313" key="2">
    <source>
        <dbReference type="EMBL" id="UNO47203.1"/>
    </source>
</evidence>
<evidence type="ECO:0000256" key="1">
    <source>
        <dbReference type="SAM" id="Phobius"/>
    </source>
</evidence>
<dbReference type="AlphaFoldDB" id="A0A9E6ZFL3"/>
<organism evidence="2 3">
    <name type="scientific">Alicyclobacillus acidoterrestris (strain ATCC 49025 / DSM 3922 / CIP 106132 / NCIMB 13137 / GD3B)</name>
    <dbReference type="NCBI Taxonomy" id="1356854"/>
    <lineage>
        <taxon>Bacteria</taxon>
        <taxon>Bacillati</taxon>
        <taxon>Bacillota</taxon>
        <taxon>Bacilli</taxon>
        <taxon>Bacillales</taxon>
        <taxon>Alicyclobacillaceae</taxon>
        <taxon>Alicyclobacillus</taxon>
    </lineage>
</organism>
<keyword evidence="1" id="KW-0472">Membrane</keyword>
<sequence>MGQWLWGLGVILDAYGLLSQTSAVTEWGVRLFGASFAWYAFLFVRGTRKKRTGAVGKPKISMALQSRLAWVIAWAFAGILGVLTVFGLNPMSLVAIHLLFLGWVTTLIYAIGYAMFPLLLGKQARCQRSSIAQVVTSSVGSALLITSFSAFGFSSIGRFVSVFLTIGGVIAAGGAIWFIIGQILTLIRSRKWSG</sequence>
<gene>
    <name evidence="2" type="ORF">K1I37_10635</name>
</gene>
<keyword evidence="3" id="KW-1185">Reference proteome</keyword>
<dbReference type="InterPro" id="IPR036927">
    <property type="entry name" value="Cyt_c_oxase-like_su1_sf"/>
</dbReference>
<feature type="transmembrane region" description="Helical" evidence="1">
    <location>
        <begin position="94"/>
        <end position="119"/>
    </location>
</feature>
<dbReference type="OrthoDB" id="2376024at2"/>
<keyword evidence="1" id="KW-1133">Transmembrane helix</keyword>
<dbReference type="KEGG" id="aaco:K1I37_10635"/>